<dbReference type="InterPro" id="IPR018891">
    <property type="entry name" value="AIPR_C"/>
</dbReference>
<comment type="caution">
    <text evidence="2">The sequence shown here is derived from an EMBL/GenBank/DDBJ whole genome shotgun (WGS) entry which is preliminary data.</text>
</comment>
<name>A0A7V2ZMY8_9BACT</name>
<evidence type="ECO:0000313" key="2">
    <source>
        <dbReference type="EMBL" id="HFI92768.1"/>
    </source>
</evidence>
<proteinExistence type="predicted"/>
<protein>
    <submittedName>
        <fullName evidence="2">AIPR protein</fullName>
    </submittedName>
</protein>
<dbReference type="Pfam" id="PF10592">
    <property type="entry name" value="AIPR"/>
    <property type="match status" value="1"/>
</dbReference>
<feature type="domain" description="Abortive phage infection protein C-terminal" evidence="1">
    <location>
        <begin position="262"/>
        <end position="529"/>
    </location>
</feature>
<dbReference type="EMBL" id="DSUJ01000011">
    <property type="protein sequence ID" value="HFI92768.1"/>
    <property type="molecule type" value="Genomic_DNA"/>
</dbReference>
<reference evidence="2" key="1">
    <citation type="journal article" date="2020" name="mSystems">
        <title>Genome- and Community-Level Interaction Insights into Carbon Utilization and Element Cycling Functions of Hydrothermarchaeota in Hydrothermal Sediment.</title>
        <authorList>
            <person name="Zhou Z."/>
            <person name="Liu Y."/>
            <person name="Xu W."/>
            <person name="Pan J."/>
            <person name="Luo Z.H."/>
            <person name="Li M."/>
        </authorList>
    </citation>
    <scope>NUCLEOTIDE SEQUENCE [LARGE SCALE GENOMIC DNA]</scope>
    <source>
        <strain evidence="2">SpSt-479</strain>
    </source>
</reference>
<organism evidence="2">
    <name type="scientific">Ignavibacterium album</name>
    <dbReference type="NCBI Taxonomy" id="591197"/>
    <lineage>
        <taxon>Bacteria</taxon>
        <taxon>Pseudomonadati</taxon>
        <taxon>Ignavibacteriota</taxon>
        <taxon>Ignavibacteria</taxon>
        <taxon>Ignavibacteriales</taxon>
        <taxon>Ignavibacteriaceae</taxon>
        <taxon>Ignavibacterium</taxon>
    </lineage>
</organism>
<evidence type="ECO:0000259" key="1">
    <source>
        <dbReference type="Pfam" id="PF10592"/>
    </source>
</evidence>
<gene>
    <name evidence="2" type="ORF">ENS31_14710</name>
</gene>
<sequence length="571" mass="66651">MANDFDIGLKSKLRAFAEKFSIDIKTIDEKYLFELFSNYVVVSNIINEDLEDPNSISTGKAKGIDGIGIIVNNRIIKDESDLEKIGEKERLIVRLCFIQTTTLSSFNLQKFQSFTDGVVNFLNESNKIEPFSDILSKLFDEEGRFYENITETPIIELYFCSGKTEHSMNKPDIEAEKRKLESRNDFKFRFNINDIYFFQANELKNCFDNIDKFLEVLVEFNSEITLDEKPDIPMSFVSVLRFSELKKIIITKDGFLREKLFVENIRSKIGNSTVNDDILKTLKDDSQRPYFLYMNNGITILCENVRRHETSKNKFYIKHPRIINGCQTSHILYDYSLINSSESDKVEVISKIISTTNPDLKKNIIYATNNQNAIDKDLETLNEFHSKLEEYFIGRDFFEIKFERLRGQYSEIAPQYRVITKELIAKAFISIILKEPHIMKSNAISKIQRYREEQKIFTNYEESELEKYYYSGVLYYLLNKVLSNNIIQLKSKTMDLHILLACDLKLEKDGKNTVAEKLNFLSNFENVKALFSDVNLILESQNYLFEARGFYSGPKTKKLITYFKTQYGTNT</sequence>
<accession>A0A7V2ZMY8</accession>
<dbReference type="AlphaFoldDB" id="A0A7V2ZMY8"/>